<feature type="coiled-coil region" evidence="1">
    <location>
        <begin position="162"/>
        <end position="189"/>
    </location>
</feature>
<sequence length="319" mass="36052">MCFDEHEDDVVFPSSKKGFFYRIYDHEESGIGLVSAEDLIDKQDEFPLLVRHMIGEMPMLTTTYSSVMKCFTVIEEQTILASTLDPDSMAPLELQVDSDVKFKLSLNDAKVKYSDTYTEALQLCKSDGDDYLRGIKAAFKFRPSTPEEEQPVAKSEAHVIEKEAIEIEKETIETEKETIETERETIEMDQPTSQEAALVEVHVGTIEKEEIEKRISQEEAAVGLEVTSPNDTMSETTANISDDEPSCYGSDMEEEDAQSEFAFEWTENEMTKPSTASRDTERRVQLLKGGNKNVYVPKVFNSSINSPRGSVESRIDSWN</sequence>
<evidence type="ECO:0000313" key="3">
    <source>
        <dbReference type="EMBL" id="KAK3089303.1"/>
    </source>
</evidence>
<dbReference type="EMBL" id="VSWD01000010">
    <property type="protein sequence ID" value="KAK3089303.1"/>
    <property type="molecule type" value="Genomic_DNA"/>
</dbReference>
<accession>A0AA88XPJ3</accession>
<dbReference type="AlphaFoldDB" id="A0AA88XPJ3"/>
<feature type="compositionally biased region" description="Acidic residues" evidence="2">
    <location>
        <begin position="241"/>
        <end position="251"/>
    </location>
</feature>
<evidence type="ECO:0000256" key="1">
    <source>
        <dbReference type="SAM" id="Coils"/>
    </source>
</evidence>
<reference evidence="3" key="1">
    <citation type="submission" date="2019-08" db="EMBL/GenBank/DDBJ databases">
        <title>The improved chromosome-level genome for the pearl oyster Pinctada fucata martensii using PacBio sequencing and Hi-C.</title>
        <authorList>
            <person name="Zheng Z."/>
        </authorList>
    </citation>
    <scope>NUCLEOTIDE SEQUENCE</scope>
    <source>
        <strain evidence="3">ZZ-2019</strain>
        <tissue evidence="3">Adductor muscle</tissue>
    </source>
</reference>
<name>A0AA88XPJ3_PINIB</name>
<proteinExistence type="predicted"/>
<feature type="region of interest" description="Disordered" evidence="2">
    <location>
        <begin position="229"/>
        <end position="251"/>
    </location>
</feature>
<gene>
    <name evidence="3" type="ORF">FSP39_002496</name>
</gene>
<keyword evidence="1" id="KW-0175">Coiled coil</keyword>
<organism evidence="3 4">
    <name type="scientific">Pinctada imbricata</name>
    <name type="common">Atlantic pearl-oyster</name>
    <name type="synonym">Pinctada martensii</name>
    <dbReference type="NCBI Taxonomy" id="66713"/>
    <lineage>
        <taxon>Eukaryota</taxon>
        <taxon>Metazoa</taxon>
        <taxon>Spiralia</taxon>
        <taxon>Lophotrochozoa</taxon>
        <taxon>Mollusca</taxon>
        <taxon>Bivalvia</taxon>
        <taxon>Autobranchia</taxon>
        <taxon>Pteriomorphia</taxon>
        <taxon>Pterioida</taxon>
        <taxon>Pterioidea</taxon>
        <taxon>Pteriidae</taxon>
        <taxon>Pinctada</taxon>
    </lineage>
</organism>
<feature type="region of interest" description="Disordered" evidence="2">
    <location>
        <begin position="300"/>
        <end position="319"/>
    </location>
</feature>
<keyword evidence="4" id="KW-1185">Reference proteome</keyword>
<dbReference type="Proteomes" id="UP001186944">
    <property type="component" value="Unassembled WGS sequence"/>
</dbReference>
<comment type="caution">
    <text evidence="3">The sequence shown here is derived from an EMBL/GenBank/DDBJ whole genome shotgun (WGS) entry which is preliminary data.</text>
</comment>
<protein>
    <submittedName>
        <fullName evidence="3">Uncharacterized protein</fullName>
    </submittedName>
</protein>
<feature type="compositionally biased region" description="Polar residues" evidence="2">
    <location>
        <begin position="229"/>
        <end position="240"/>
    </location>
</feature>
<evidence type="ECO:0000256" key="2">
    <source>
        <dbReference type="SAM" id="MobiDB-lite"/>
    </source>
</evidence>
<evidence type="ECO:0000313" key="4">
    <source>
        <dbReference type="Proteomes" id="UP001186944"/>
    </source>
</evidence>